<feature type="region of interest" description="Disordered" evidence="1">
    <location>
        <begin position="208"/>
        <end position="229"/>
    </location>
</feature>
<name>A0A2P5B1J4_PARAD</name>
<feature type="compositionally biased region" description="Basic and acidic residues" evidence="1">
    <location>
        <begin position="208"/>
        <end position="222"/>
    </location>
</feature>
<dbReference type="Pfam" id="PF20206">
    <property type="entry name" value="Tra1_ring"/>
    <property type="match status" value="1"/>
</dbReference>
<reference evidence="3" key="1">
    <citation type="submission" date="2016-06" db="EMBL/GenBank/DDBJ databases">
        <title>Parallel loss of symbiosis genes in relatives of nitrogen-fixing non-legume Parasponia.</title>
        <authorList>
            <person name="Van Velzen R."/>
            <person name="Holmer R."/>
            <person name="Bu F."/>
            <person name="Rutten L."/>
            <person name="Van Zeijl A."/>
            <person name="Liu W."/>
            <person name="Santuari L."/>
            <person name="Cao Q."/>
            <person name="Sharma T."/>
            <person name="Shen D."/>
            <person name="Roswanjaya Y."/>
            <person name="Wardhani T."/>
            <person name="Kalhor M.S."/>
            <person name="Jansen J."/>
            <person name="Van den Hoogen J."/>
            <person name="Gungor B."/>
            <person name="Hartog M."/>
            <person name="Hontelez J."/>
            <person name="Verver J."/>
            <person name="Yang W.-C."/>
            <person name="Schijlen E."/>
            <person name="Repin R."/>
            <person name="Schilthuizen M."/>
            <person name="Schranz E."/>
            <person name="Heidstra R."/>
            <person name="Miyata K."/>
            <person name="Fedorova E."/>
            <person name="Kohlen W."/>
            <person name="Bisseling T."/>
            <person name="Smit S."/>
            <person name="Geurts R."/>
        </authorList>
    </citation>
    <scope>NUCLEOTIDE SEQUENCE [LARGE SCALE GENOMIC DNA]</scope>
    <source>
        <strain evidence="3">cv. WU1-14</strain>
    </source>
</reference>
<sequence>MINKEFYIIEVSAEYDEPLRIELLQLATLLLKYLHNDLVHHRKELIKFGWTHLKREDASKQWALVNICHYFKAYQAPEKIILQVFGALLRTCQPENKMLPKQAFDILLPELPQKLPHVGDSCIPIWIRYTKRILVEEGHSVLNLIHIFRLIVHHSDIFYSCRAQFVPQMVNSLSRLGLHYSTTSENRRLAIELAGLVVGWDRQRQRQRKNEMKVVTDSDKPNQKTGVFNPGLVNTDPKCSVDGIIFPENTNKRIKVETSLQSHCAMPLEGASSLT</sequence>
<dbReference type="Proteomes" id="UP000237105">
    <property type="component" value="Unassembled WGS sequence"/>
</dbReference>
<evidence type="ECO:0000256" key="1">
    <source>
        <dbReference type="SAM" id="MobiDB-lite"/>
    </source>
</evidence>
<proteinExistence type="predicted"/>
<dbReference type="EMBL" id="JXTB01000386">
    <property type="protein sequence ID" value="PON42678.1"/>
    <property type="molecule type" value="Genomic_DNA"/>
</dbReference>
<evidence type="ECO:0000313" key="2">
    <source>
        <dbReference type="EMBL" id="PON42678.1"/>
    </source>
</evidence>
<dbReference type="AlphaFoldDB" id="A0A2P5B1J4"/>
<dbReference type="PANTHER" id="PTHR11139:SF1">
    <property type="entry name" value="TRANSFORMATION_TRANSCRIPTION DOMAIN-ASSOCIATED PROTEIN"/>
    <property type="match status" value="1"/>
</dbReference>
<protein>
    <submittedName>
        <fullName evidence="2">Uncharacterized protein</fullName>
    </submittedName>
</protein>
<dbReference type="GO" id="GO:0000124">
    <property type="term" value="C:SAGA complex"/>
    <property type="evidence" value="ECO:0007669"/>
    <property type="project" value="TreeGrafter"/>
</dbReference>
<gene>
    <name evidence="2" type="ORF">PanWU01x14_279910</name>
</gene>
<dbReference type="GO" id="GO:0006355">
    <property type="term" value="P:regulation of DNA-templated transcription"/>
    <property type="evidence" value="ECO:0007669"/>
    <property type="project" value="TreeGrafter"/>
</dbReference>
<dbReference type="InterPro" id="IPR046805">
    <property type="entry name" value="Tra1_ring"/>
</dbReference>
<keyword evidence="3" id="KW-1185">Reference proteome</keyword>
<organism evidence="2 3">
    <name type="scientific">Parasponia andersonii</name>
    <name type="common">Sponia andersonii</name>
    <dbReference type="NCBI Taxonomy" id="3476"/>
    <lineage>
        <taxon>Eukaryota</taxon>
        <taxon>Viridiplantae</taxon>
        <taxon>Streptophyta</taxon>
        <taxon>Embryophyta</taxon>
        <taxon>Tracheophyta</taxon>
        <taxon>Spermatophyta</taxon>
        <taxon>Magnoliopsida</taxon>
        <taxon>eudicotyledons</taxon>
        <taxon>Gunneridae</taxon>
        <taxon>Pentapetalae</taxon>
        <taxon>rosids</taxon>
        <taxon>fabids</taxon>
        <taxon>Rosales</taxon>
        <taxon>Cannabaceae</taxon>
        <taxon>Parasponia</taxon>
    </lineage>
</organism>
<accession>A0A2P5B1J4</accession>
<dbReference type="STRING" id="3476.A0A2P5B1J4"/>
<dbReference type="OrthoDB" id="5570127at2759"/>
<dbReference type="GO" id="GO:0005634">
    <property type="term" value="C:nucleus"/>
    <property type="evidence" value="ECO:0007669"/>
    <property type="project" value="TreeGrafter"/>
</dbReference>
<dbReference type="GO" id="GO:0006281">
    <property type="term" value="P:DNA repair"/>
    <property type="evidence" value="ECO:0007669"/>
    <property type="project" value="TreeGrafter"/>
</dbReference>
<evidence type="ECO:0000313" key="3">
    <source>
        <dbReference type="Proteomes" id="UP000237105"/>
    </source>
</evidence>
<dbReference type="GO" id="GO:0035267">
    <property type="term" value="C:NuA4 histone acetyltransferase complex"/>
    <property type="evidence" value="ECO:0007669"/>
    <property type="project" value="TreeGrafter"/>
</dbReference>
<dbReference type="InterPro" id="IPR050517">
    <property type="entry name" value="DDR_Repair_Kinase"/>
</dbReference>
<dbReference type="PANTHER" id="PTHR11139">
    <property type="entry name" value="ATAXIA TELANGIECTASIA MUTATED ATM -RELATED"/>
    <property type="match status" value="1"/>
</dbReference>
<comment type="caution">
    <text evidence="2">The sequence shown here is derived from an EMBL/GenBank/DDBJ whole genome shotgun (WGS) entry which is preliminary data.</text>
</comment>